<gene>
    <name evidence="1" type="ORF">MNBD_NITROSPINAE03-73</name>
</gene>
<protein>
    <submittedName>
        <fullName evidence="1">Uncharacterized protein</fullName>
    </submittedName>
</protein>
<feature type="non-terminal residue" evidence="1">
    <location>
        <position position="1"/>
    </location>
</feature>
<name>A0A3B1CB40_9ZZZZ</name>
<organism evidence="1">
    <name type="scientific">hydrothermal vent metagenome</name>
    <dbReference type="NCBI Taxonomy" id="652676"/>
    <lineage>
        <taxon>unclassified sequences</taxon>
        <taxon>metagenomes</taxon>
        <taxon>ecological metagenomes</taxon>
    </lineage>
</organism>
<evidence type="ECO:0000313" key="1">
    <source>
        <dbReference type="EMBL" id="VAX21873.1"/>
    </source>
</evidence>
<sequence length="80" mass="8599">PMNVSAGSDGTLYIANHFGVGLQAYSAQGEFLYTITSLTDGENTYYIGPFTSCKAQAGFMGGDILLADSYCDKIHIFRSD</sequence>
<proteinExistence type="predicted"/>
<dbReference type="AlphaFoldDB" id="A0A3B1CB40"/>
<accession>A0A3B1CB40</accession>
<dbReference type="EMBL" id="UOGB01000222">
    <property type="protein sequence ID" value="VAX21873.1"/>
    <property type="molecule type" value="Genomic_DNA"/>
</dbReference>
<reference evidence="1" key="1">
    <citation type="submission" date="2018-06" db="EMBL/GenBank/DDBJ databases">
        <authorList>
            <person name="Zhirakovskaya E."/>
        </authorList>
    </citation>
    <scope>NUCLEOTIDE SEQUENCE</scope>
</reference>